<keyword evidence="1" id="KW-0723">Serine/threonine-protein kinase</keyword>
<dbReference type="GO" id="GO:0043484">
    <property type="term" value="P:regulation of RNA splicing"/>
    <property type="evidence" value="ECO:0007669"/>
    <property type="project" value="TreeGrafter"/>
</dbReference>
<feature type="region of interest" description="Disordered" evidence="7">
    <location>
        <begin position="364"/>
        <end position="383"/>
    </location>
</feature>
<dbReference type="InterPro" id="IPR011009">
    <property type="entry name" value="Kinase-like_dom_sf"/>
</dbReference>
<dbReference type="InterPro" id="IPR051175">
    <property type="entry name" value="CLK_kinases"/>
</dbReference>
<feature type="compositionally biased region" description="Low complexity" evidence="7">
    <location>
        <begin position="476"/>
        <end position="485"/>
    </location>
</feature>
<dbReference type="GO" id="GO:0005524">
    <property type="term" value="F:ATP binding"/>
    <property type="evidence" value="ECO:0007669"/>
    <property type="project" value="UniProtKB-UniRule"/>
</dbReference>
<evidence type="ECO:0000256" key="5">
    <source>
        <dbReference type="ARBA" id="ARBA00022840"/>
    </source>
</evidence>
<organism evidence="9 10">
    <name type="scientific">Colletotrichum kahawae</name>
    <name type="common">Coffee berry disease fungus</name>
    <dbReference type="NCBI Taxonomy" id="34407"/>
    <lineage>
        <taxon>Eukaryota</taxon>
        <taxon>Fungi</taxon>
        <taxon>Dikarya</taxon>
        <taxon>Ascomycota</taxon>
        <taxon>Pezizomycotina</taxon>
        <taxon>Sordariomycetes</taxon>
        <taxon>Hypocreomycetidae</taxon>
        <taxon>Glomerellales</taxon>
        <taxon>Glomerellaceae</taxon>
        <taxon>Colletotrichum</taxon>
        <taxon>Colletotrichum gloeosporioides species complex</taxon>
    </lineage>
</organism>
<dbReference type="Gene3D" id="1.10.510.10">
    <property type="entry name" value="Transferase(Phosphotransferase) domain 1"/>
    <property type="match status" value="1"/>
</dbReference>
<sequence>MYLLAAREPYSQQDLNMMQFLLFDDEEPDERYWFYQKGFFHPVQLGDQLSDRRYTIINKLGNGSFSTVWLAHDEILGRKVAIKIACADAECERGELPTDELEILERLRDNPGSHPGAEVIHPCLDSFMTQGPNGSHRCFVSDPTCINLGQSKFRSEPYWLFRLQVARALVAQLIQGVAFMHSKGIVHGDLHTGNLMLTLPDAELAECSVRDIYAKFDLPKQYPMDICKKASDFDEPIPENAPPYLVGKMYFNDKHAHKLRLSDAKLRIGDFGESWRPAQQDRHELNIPEKFRAPEAMVAEKLGMPIGFPADVWALGCIVIELYATIDLLETYFPGYDEAWGEMIHLLGEPPKAWWDVWKAAADSGDNDDGSSPENKIPRHRDPTSLSDRILQLIDKDRAERVAGIWENGDEDEKVPPGELRDLLSMLEGIFCWLPEDRLKAGDLMHGDWMKNWGLPAIEAMEKAYEEMAKATQDNSASSVSGSESNTTHHDKTGRPVNDPRHGAIRGLFKTAGWGLDTGVWLWLKRALGF</sequence>
<dbReference type="Pfam" id="PF00069">
    <property type="entry name" value="Pkinase"/>
    <property type="match status" value="1"/>
</dbReference>
<keyword evidence="3 6" id="KW-0547">Nucleotide-binding</keyword>
<keyword evidence="10" id="KW-1185">Reference proteome</keyword>
<dbReference type="InterPro" id="IPR017441">
    <property type="entry name" value="Protein_kinase_ATP_BS"/>
</dbReference>
<dbReference type="PROSITE" id="PS50011">
    <property type="entry name" value="PROTEIN_KINASE_DOM"/>
    <property type="match status" value="1"/>
</dbReference>
<evidence type="ECO:0000256" key="7">
    <source>
        <dbReference type="SAM" id="MobiDB-lite"/>
    </source>
</evidence>
<feature type="domain" description="Protein kinase" evidence="8">
    <location>
        <begin position="54"/>
        <end position="450"/>
    </location>
</feature>
<keyword evidence="5 6" id="KW-0067">ATP-binding</keyword>
<reference evidence="9" key="1">
    <citation type="submission" date="2023-02" db="EMBL/GenBank/DDBJ databases">
        <title>Colletotrichum kahawae CIFC_Que2 genome sequencing and assembly.</title>
        <authorList>
            <person name="Baroncelli R."/>
        </authorList>
    </citation>
    <scope>NUCLEOTIDE SEQUENCE</scope>
    <source>
        <strain evidence="9">CIFC_Que2</strain>
    </source>
</reference>
<dbReference type="SUPFAM" id="SSF56112">
    <property type="entry name" value="Protein kinase-like (PK-like)"/>
    <property type="match status" value="1"/>
</dbReference>
<feature type="binding site" evidence="6">
    <location>
        <position position="83"/>
    </location>
    <ligand>
        <name>ATP</name>
        <dbReference type="ChEBI" id="CHEBI:30616"/>
    </ligand>
</feature>
<dbReference type="InterPro" id="IPR000719">
    <property type="entry name" value="Prot_kinase_dom"/>
</dbReference>
<dbReference type="Gene3D" id="3.30.200.20">
    <property type="entry name" value="Phosphorylase Kinase, domain 1"/>
    <property type="match status" value="1"/>
</dbReference>
<evidence type="ECO:0000256" key="2">
    <source>
        <dbReference type="ARBA" id="ARBA00022679"/>
    </source>
</evidence>
<name>A0AAD9YNS6_COLKA</name>
<accession>A0AAD9YNS6</accession>
<dbReference type="AlphaFoldDB" id="A0AAD9YNS6"/>
<dbReference type="Proteomes" id="UP001281614">
    <property type="component" value="Unassembled WGS sequence"/>
</dbReference>
<feature type="region of interest" description="Disordered" evidence="7">
    <location>
        <begin position="470"/>
        <end position="502"/>
    </location>
</feature>
<dbReference type="EMBL" id="VYYT01000052">
    <property type="protein sequence ID" value="KAK2773828.1"/>
    <property type="molecule type" value="Genomic_DNA"/>
</dbReference>
<feature type="compositionally biased region" description="Basic and acidic residues" evidence="7">
    <location>
        <begin position="487"/>
        <end position="502"/>
    </location>
</feature>
<evidence type="ECO:0000256" key="4">
    <source>
        <dbReference type="ARBA" id="ARBA00022777"/>
    </source>
</evidence>
<dbReference type="GO" id="GO:0004674">
    <property type="term" value="F:protein serine/threonine kinase activity"/>
    <property type="evidence" value="ECO:0007669"/>
    <property type="project" value="UniProtKB-KW"/>
</dbReference>
<dbReference type="GO" id="GO:0005634">
    <property type="term" value="C:nucleus"/>
    <property type="evidence" value="ECO:0007669"/>
    <property type="project" value="TreeGrafter"/>
</dbReference>
<keyword evidence="4 9" id="KW-0418">Kinase</keyword>
<dbReference type="PANTHER" id="PTHR45646:SF11">
    <property type="entry name" value="SERINE_THREONINE-PROTEIN KINASE DOA"/>
    <property type="match status" value="1"/>
</dbReference>
<evidence type="ECO:0000313" key="9">
    <source>
        <dbReference type="EMBL" id="KAK2773828.1"/>
    </source>
</evidence>
<protein>
    <submittedName>
        <fullName evidence="9">Protein kinase domain-containing protein</fullName>
    </submittedName>
</protein>
<keyword evidence="2" id="KW-0808">Transferase</keyword>
<evidence type="ECO:0000256" key="6">
    <source>
        <dbReference type="PROSITE-ProRule" id="PRU10141"/>
    </source>
</evidence>
<dbReference type="PROSITE" id="PS00107">
    <property type="entry name" value="PROTEIN_KINASE_ATP"/>
    <property type="match status" value="1"/>
</dbReference>
<proteinExistence type="predicted"/>
<evidence type="ECO:0000259" key="8">
    <source>
        <dbReference type="PROSITE" id="PS50011"/>
    </source>
</evidence>
<dbReference type="PANTHER" id="PTHR45646">
    <property type="entry name" value="SERINE/THREONINE-PROTEIN KINASE DOA-RELATED"/>
    <property type="match status" value="1"/>
</dbReference>
<evidence type="ECO:0000256" key="1">
    <source>
        <dbReference type="ARBA" id="ARBA00022527"/>
    </source>
</evidence>
<evidence type="ECO:0000256" key="3">
    <source>
        <dbReference type="ARBA" id="ARBA00022741"/>
    </source>
</evidence>
<gene>
    <name evidence="9" type="ORF">CKAH01_13411</name>
</gene>
<comment type="caution">
    <text evidence="9">The sequence shown here is derived from an EMBL/GenBank/DDBJ whole genome shotgun (WGS) entry which is preliminary data.</text>
</comment>
<evidence type="ECO:0000313" key="10">
    <source>
        <dbReference type="Proteomes" id="UP001281614"/>
    </source>
</evidence>
<dbReference type="SMART" id="SM00220">
    <property type="entry name" value="S_TKc"/>
    <property type="match status" value="1"/>
</dbReference>